<gene>
    <name evidence="1" type="ORF">Cadr_000007898</name>
</gene>
<name>A0A5N4DY73_CAMDR</name>
<dbReference type="GO" id="GO:0005737">
    <property type="term" value="C:cytoplasm"/>
    <property type="evidence" value="ECO:0007669"/>
    <property type="project" value="TreeGrafter"/>
</dbReference>
<dbReference type="PANTHER" id="PTHR34441:SF4">
    <property type="entry name" value="MOTILE SPERM DOMAIN-CONTAINING PROTEIN 3"/>
    <property type="match status" value="1"/>
</dbReference>
<reference evidence="1 2" key="1">
    <citation type="journal article" date="2019" name="Mol. Ecol. Resour.">
        <title>Improving Illumina assemblies with Hi-C and long reads: an example with the North African dromedary.</title>
        <authorList>
            <person name="Elbers J.P."/>
            <person name="Rogers M.F."/>
            <person name="Perelman P.L."/>
            <person name="Proskuryakova A.A."/>
            <person name="Serdyukova N.A."/>
            <person name="Johnson W.E."/>
            <person name="Horin P."/>
            <person name="Corander J."/>
            <person name="Murphy D."/>
            <person name="Burger P.A."/>
        </authorList>
    </citation>
    <scope>NUCLEOTIDE SEQUENCE [LARGE SCALE GENOMIC DNA]</scope>
    <source>
        <strain evidence="1">Drom800</strain>
        <tissue evidence="1">Blood</tissue>
    </source>
</reference>
<evidence type="ECO:0000313" key="2">
    <source>
        <dbReference type="Proteomes" id="UP000299084"/>
    </source>
</evidence>
<organism evidence="1 2">
    <name type="scientific">Camelus dromedarius</name>
    <name type="common">Dromedary</name>
    <name type="synonym">Arabian camel</name>
    <dbReference type="NCBI Taxonomy" id="9838"/>
    <lineage>
        <taxon>Eukaryota</taxon>
        <taxon>Metazoa</taxon>
        <taxon>Chordata</taxon>
        <taxon>Craniata</taxon>
        <taxon>Vertebrata</taxon>
        <taxon>Euteleostomi</taxon>
        <taxon>Mammalia</taxon>
        <taxon>Eutheria</taxon>
        <taxon>Laurasiatheria</taxon>
        <taxon>Artiodactyla</taxon>
        <taxon>Tylopoda</taxon>
        <taxon>Camelidae</taxon>
        <taxon>Camelus</taxon>
    </lineage>
</organism>
<proteinExistence type="predicted"/>
<dbReference type="AlphaFoldDB" id="A0A5N4DY73"/>
<dbReference type="PANTHER" id="PTHR34441">
    <property type="entry name" value="MOTILE SPERM DOMAIN-CONTAINING PROTEIN 1"/>
    <property type="match status" value="1"/>
</dbReference>
<sequence length="150" mass="16779">MPPGRAQLCYLKHEGYIIFGQGGKSSQMEIMEKKAEKTKMKMLIVYGIVGDMDRTCFASTTYAQHLPNTVFDAEGYVKPQSCIVIVIRHVALDPSHYDVQGRFRIELSEEGTEGRDELSSQLPQILHVSLGQKLVAAYALGLLTVVFLWT</sequence>
<keyword evidence="2" id="KW-1185">Reference proteome</keyword>
<protein>
    <submittedName>
        <fullName evidence="1">Motile sperm domain-containing protein 3</fullName>
    </submittedName>
</protein>
<evidence type="ECO:0000313" key="1">
    <source>
        <dbReference type="EMBL" id="KAB1276092.1"/>
    </source>
</evidence>
<accession>A0A5N4DY73</accession>
<dbReference type="EMBL" id="JWIN03000007">
    <property type="protein sequence ID" value="KAB1276092.1"/>
    <property type="molecule type" value="Genomic_DNA"/>
</dbReference>
<dbReference type="InterPro" id="IPR039283">
    <property type="entry name" value="MOSPD1/3"/>
</dbReference>
<comment type="caution">
    <text evidence="1">The sequence shown here is derived from an EMBL/GenBank/DDBJ whole genome shotgun (WGS) entry which is preliminary data.</text>
</comment>
<dbReference type="Proteomes" id="UP000299084">
    <property type="component" value="Unassembled WGS sequence"/>
</dbReference>